<name>A0ABX3NMC5_9BACT</name>
<protein>
    <submittedName>
        <fullName evidence="1">Uncharacterized protein</fullName>
    </submittedName>
</protein>
<comment type="caution">
    <text evidence="1">The sequence shown here is derived from an EMBL/GenBank/DDBJ whole genome shotgun (WGS) entry which is preliminary data.</text>
</comment>
<organism evidence="1 2">
    <name type="scientific">Niastella koreensis</name>
    <dbReference type="NCBI Taxonomy" id="354356"/>
    <lineage>
        <taxon>Bacteria</taxon>
        <taxon>Pseudomonadati</taxon>
        <taxon>Bacteroidota</taxon>
        <taxon>Chitinophagia</taxon>
        <taxon>Chitinophagales</taxon>
        <taxon>Chitinophagaceae</taxon>
        <taxon>Niastella</taxon>
    </lineage>
</organism>
<sequence length="89" mass="10214">MEELEKKAADILQPVLTKYSIPGSDVEFKHTMLSLVMEALGNPAKDVNSIFEETLCKYEEVDQELPGLFKDQYLVTLQLLTYFKEQKKA</sequence>
<gene>
    <name evidence="1" type="ORF">A4D02_17195</name>
</gene>
<evidence type="ECO:0000313" key="2">
    <source>
        <dbReference type="Proteomes" id="UP000192277"/>
    </source>
</evidence>
<reference evidence="1 2" key="1">
    <citation type="submission" date="2016-04" db="EMBL/GenBank/DDBJ databases">
        <authorList>
            <person name="Chen L."/>
            <person name="Zhuang W."/>
            <person name="Wang G."/>
        </authorList>
    </citation>
    <scope>NUCLEOTIDE SEQUENCE [LARGE SCALE GENOMIC DNA]</scope>
    <source>
        <strain evidence="2">GR20</strain>
    </source>
</reference>
<dbReference type="Proteomes" id="UP000192277">
    <property type="component" value="Unassembled WGS sequence"/>
</dbReference>
<proteinExistence type="predicted"/>
<dbReference type="EMBL" id="LWBO01000084">
    <property type="protein sequence ID" value="OQP39071.1"/>
    <property type="molecule type" value="Genomic_DNA"/>
</dbReference>
<accession>A0ABX3NMC5</accession>
<keyword evidence="2" id="KW-1185">Reference proteome</keyword>
<dbReference type="RefSeq" id="WP_014217168.1">
    <property type="nucleotide sequence ID" value="NZ_LWBO01000084.1"/>
</dbReference>
<evidence type="ECO:0000313" key="1">
    <source>
        <dbReference type="EMBL" id="OQP39071.1"/>
    </source>
</evidence>